<evidence type="ECO:0000259" key="8">
    <source>
        <dbReference type="Pfam" id="PF13382"/>
    </source>
</evidence>
<dbReference type="GO" id="GO:0006146">
    <property type="term" value="P:adenine catabolic process"/>
    <property type="evidence" value="ECO:0007669"/>
    <property type="project" value="InterPro"/>
</dbReference>
<dbReference type="InterPro" id="IPR006680">
    <property type="entry name" value="Amidohydro-rel"/>
</dbReference>
<dbReference type="Proteomes" id="UP000325218">
    <property type="component" value="Unassembled WGS sequence"/>
</dbReference>
<reference evidence="9 10" key="1">
    <citation type="submission" date="2019-08" db="EMBL/GenBank/DDBJ databases">
        <title>Genome sequencing of Paenibacillus faecis DSM 23593(T).</title>
        <authorList>
            <person name="Kook J.-K."/>
            <person name="Park S.-N."/>
            <person name="Lim Y.K."/>
        </authorList>
    </citation>
    <scope>NUCLEOTIDE SEQUENCE [LARGE SCALE GENOMIC DNA]</scope>
    <source>
        <strain evidence="9 10">DSM 23593</strain>
    </source>
</reference>
<evidence type="ECO:0000256" key="2">
    <source>
        <dbReference type="ARBA" id="ARBA00012782"/>
    </source>
</evidence>
<feature type="domain" description="Adenine deaminase C-terminal" evidence="8">
    <location>
        <begin position="426"/>
        <end position="591"/>
    </location>
</feature>
<keyword evidence="4 6" id="KW-0464">Manganese</keyword>
<dbReference type="InterPro" id="IPR011059">
    <property type="entry name" value="Metal-dep_hydrolase_composite"/>
</dbReference>
<evidence type="ECO:0000256" key="6">
    <source>
        <dbReference type="HAMAP-Rule" id="MF_01518"/>
    </source>
</evidence>
<dbReference type="GO" id="GO:0000034">
    <property type="term" value="F:adenine deaminase activity"/>
    <property type="evidence" value="ECO:0007669"/>
    <property type="project" value="UniProtKB-UniRule"/>
</dbReference>
<evidence type="ECO:0000256" key="1">
    <source>
        <dbReference type="ARBA" id="ARBA00006773"/>
    </source>
</evidence>
<dbReference type="PANTHER" id="PTHR11113">
    <property type="entry name" value="N-ACETYLGLUCOSAMINE-6-PHOSPHATE DEACETYLASE"/>
    <property type="match status" value="1"/>
</dbReference>
<evidence type="ECO:0000259" key="7">
    <source>
        <dbReference type="Pfam" id="PF01979"/>
    </source>
</evidence>
<keyword evidence="10" id="KW-1185">Reference proteome</keyword>
<dbReference type="AlphaFoldDB" id="A0A5D0CM99"/>
<dbReference type="SUPFAM" id="SSF51338">
    <property type="entry name" value="Composite domain of metallo-dependent hydrolases"/>
    <property type="match status" value="1"/>
</dbReference>
<dbReference type="EC" id="3.5.4.2" evidence="2 6"/>
<dbReference type="InterPro" id="IPR032466">
    <property type="entry name" value="Metal_Hydrolase"/>
</dbReference>
<dbReference type="OrthoDB" id="9775607at2"/>
<dbReference type="HAMAP" id="MF_01518">
    <property type="entry name" value="Adenine_deamin"/>
    <property type="match status" value="1"/>
</dbReference>
<evidence type="ECO:0000313" key="10">
    <source>
        <dbReference type="Proteomes" id="UP000325218"/>
    </source>
</evidence>
<accession>A0A5D0CM99</accession>
<evidence type="ECO:0000256" key="3">
    <source>
        <dbReference type="ARBA" id="ARBA00022801"/>
    </source>
</evidence>
<dbReference type="RefSeq" id="WP_148454685.1">
    <property type="nucleotide sequence ID" value="NZ_VSDO01000004.1"/>
</dbReference>
<protein>
    <recommendedName>
        <fullName evidence="2 6">Adenine deaminase</fullName>
        <shortName evidence="6">Adenase</shortName>
        <shortName evidence="6">Adenine aminase</shortName>
        <ecNumber evidence="2 6">3.5.4.2</ecNumber>
    </recommendedName>
</protein>
<keyword evidence="3 6" id="KW-0378">Hydrolase</keyword>
<comment type="catalytic activity">
    <reaction evidence="5 6">
        <text>adenine + H2O + H(+) = hypoxanthine + NH4(+)</text>
        <dbReference type="Rhea" id="RHEA:23688"/>
        <dbReference type="ChEBI" id="CHEBI:15377"/>
        <dbReference type="ChEBI" id="CHEBI:15378"/>
        <dbReference type="ChEBI" id="CHEBI:16708"/>
        <dbReference type="ChEBI" id="CHEBI:17368"/>
        <dbReference type="ChEBI" id="CHEBI:28938"/>
        <dbReference type="EC" id="3.5.4.2"/>
    </reaction>
</comment>
<comment type="caution">
    <text evidence="9">The sequence shown here is derived from an EMBL/GenBank/DDBJ whole genome shotgun (WGS) entry which is preliminary data.</text>
</comment>
<dbReference type="Gene3D" id="3.20.20.140">
    <property type="entry name" value="Metal-dependent hydrolases"/>
    <property type="match status" value="1"/>
</dbReference>
<comment type="similarity">
    <text evidence="1 6">Belongs to the metallo-dependent hydrolases superfamily. Adenine deaminase family.</text>
</comment>
<dbReference type="InterPro" id="IPR006679">
    <property type="entry name" value="Adenine_deam"/>
</dbReference>
<dbReference type="Pfam" id="PF13382">
    <property type="entry name" value="Adenine_deam_C"/>
    <property type="match status" value="1"/>
</dbReference>
<feature type="domain" description="Amidohydrolase-related" evidence="7">
    <location>
        <begin position="79"/>
        <end position="366"/>
    </location>
</feature>
<name>A0A5D0CM99_9BACL</name>
<dbReference type="NCBIfam" id="TIGR01178">
    <property type="entry name" value="ade"/>
    <property type="match status" value="1"/>
</dbReference>
<evidence type="ECO:0000256" key="4">
    <source>
        <dbReference type="ARBA" id="ARBA00023211"/>
    </source>
</evidence>
<evidence type="ECO:0000313" key="9">
    <source>
        <dbReference type="EMBL" id="TYA11149.1"/>
    </source>
</evidence>
<organism evidence="9 10">
    <name type="scientific">Paenibacillus faecis</name>
    <dbReference type="NCBI Taxonomy" id="862114"/>
    <lineage>
        <taxon>Bacteria</taxon>
        <taxon>Bacillati</taxon>
        <taxon>Bacillota</taxon>
        <taxon>Bacilli</taxon>
        <taxon>Bacillales</taxon>
        <taxon>Paenibacillaceae</taxon>
        <taxon>Paenibacillus</taxon>
    </lineage>
</organism>
<dbReference type="Gene3D" id="2.30.40.10">
    <property type="entry name" value="Urease, subunit C, domain 1"/>
    <property type="match status" value="1"/>
</dbReference>
<dbReference type="SUPFAM" id="SSF51556">
    <property type="entry name" value="Metallo-dependent hydrolases"/>
    <property type="match status" value="1"/>
</dbReference>
<dbReference type="Pfam" id="PF01979">
    <property type="entry name" value="Amidohydro_1"/>
    <property type="match status" value="1"/>
</dbReference>
<evidence type="ECO:0000256" key="5">
    <source>
        <dbReference type="ARBA" id="ARBA00047720"/>
    </source>
</evidence>
<dbReference type="EMBL" id="VSDO01000004">
    <property type="protein sequence ID" value="TYA11149.1"/>
    <property type="molecule type" value="Genomic_DNA"/>
</dbReference>
<proteinExistence type="inferred from homology"/>
<dbReference type="PANTHER" id="PTHR11113:SF2">
    <property type="entry name" value="ADENINE DEAMINASE"/>
    <property type="match status" value="1"/>
</dbReference>
<dbReference type="CDD" id="cd01295">
    <property type="entry name" value="AdeC"/>
    <property type="match status" value="1"/>
</dbReference>
<gene>
    <name evidence="6 9" type="primary">ade</name>
    <name evidence="9" type="ORF">FRY98_18290</name>
</gene>
<comment type="cofactor">
    <cofactor evidence="6">
        <name>Mn(2+)</name>
        <dbReference type="ChEBI" id="CHEBI:29035"/>
    </cofactor>
</comment>
<dbReference type="InterPro" id="IPR026912">
    <property type="entry name" value="Adenine_deam_C"/>
</dbReference>
<sequence length="599" mass="64042">MNTVKRSKLTEVSRQLAEVAAGARKADLVVKNGTLVNVYTGKLQANTDVAIAFGRIAYVGDAAHTIGERTAVVDAAGRFIVPGLLDGHMHVESTMLSVTEFAKAALAKGTTGVFMDPHEIANVFGAEGVRWMHEEGQGLPLKVYTTFPSCVPATDHLEDAGSGLDVADIEDGMTWDGVAGLGEVMNFPGVVYGDPKMTGEIAATIRAGKAVTGHFPSEEEPLLQAYIAAGVTSCHETVTKEQGLLKLQLGMHLMIREGSAWHDVKEVIKVVTEDHVSPGNIMLVTDDVYPQTLIEKGHMNHVVRRAIEEGVDPVTAIQMGTINTARYFRVDGDVGGIAPGKCADLLLIGSLERMEPSTVIADGSVVYDGGRLRQDFPEYAYPEAARRSVHLARPLEARDFALPSAKRGAAETRVQVIRVIENSARTARAEARLAVEDGFIRPSLEQDVLTLACVDRHRGSGEISLAFAQGFGLKRGAVASTVAHDSHNLLVMGADPEDMAFAANELARLGGGMIAVLDGQVLAAVPMAIAGLMSDQPLEVVVEQVQALEEAWRTLGSPLNAPFMTFSLIALPVIPELRITNRGLADVEQFKLIPVEIAD</sequence>